<dbReference type="InterPro" id="IPR027417">
    <property type="entry name" value="P-loop_NTPase"/>
</dbReference>
<evidence type="ECO:0000256" key="4">
    <source>
        <dbReference type="ARBA" id="ARBA00023136"/>
    </source>
</evidence>
<sequence>MDPFSTLLLDLTGLFLSSPRAALRPVEAALRRLRPDAPGAATPDQMAAAVAELARTLAAEGRFGEPQADLAATALRRAGKPVPERASVPALEALVIEALVTEALVTEALGPAPEEPLAALALAVAQLRQPRLARAARVRMAPEAPILEARPAAGKEGTLASDVFQSITGLIGNNPFFQEFQKHAEEEKRRMGRVNILVAGKTGAGKSTLVNAVFGEAVARTGMGRPVTQDIEWYEPPHLPVRLCDTKGLEMEGFQATLAALEGEIERANATGRFDDRIHILWLCISEPGTRVEEGERAVARLCARHGIPAVVILTKAIGPRAFQETVKQEIPEARQIVRVLAEPWDDRPPFGLDDLIRVTEAVLPEARQAAFIAAQRVDVERKRRRALKIAAGAAASAAGAAAVPIPVADAAGVFAVNAGMVAAIAAAMGVSLDRDSTLALAASLAGALATSAGGRMIAGQVLKFIPGIGTLAGGAVTAAVAGSTTYGLGYGFTEYLCRFHAARGHMPEGDELREGFRRFWEGWGEKQKPLPPSPG</sequence>
<dbReference type="SUPFAM" id="SSF52540">
    <property type="entry name" value="P-loop containing nucleoside triphosphate hydrolases"/>
    <property type="match status" value="1"/>
</dbReference>
<accession>A0A2C7AEY7</accession>
<feature type="transmembrane region" description="Helical" evidence="5">
    <location>
        <begin position="412"/>
        <end position="431"/>
    </location>
</feature>
<evidence type="ECO:0000256" key="2">
    <source>
        <dbReference type="ARBA" id="ARBA00022692"/>
    </source>
</evidence>
<dbReference type="EMBL" id="PDNU01000003">
    <property type="protein sequence ID" value="PHK96233.1"/>
    <property type="molecule type" value="Genomic_DNA"/>
</dbReference>
<comment type="subcellular location">
    <subcellularLocation>
        <location evidence="1">Membrane</location>
        <topology evidence="1">Multi-pass membrane protein</topology>
    </subcellularLocation>
</comment>
<gene>
    <name evidence="7" type="ORF">CR162_02500</name>
</gene>
<keyword evidence="3 5" id="KW-1133">Transmembrane helix</keyword>
<dbReference type="GO" id="GO:0016020">
    <property type="term" value="C:membrane"/>
    <property type="evidence" value="ECO:0007669"/>
    <property type="project" value="UniProtKB-SubCell"/>
</dbReference>
<evidence type="ECO:0000259" key="6">
    <source>
        <dbReference type="Pfam" id="PF01926"/>
    </source>
</evidence>
<dbReference type="CDD" id="cd00882">
    <property type="entry name" value="Ras_like_GTPase"/>
    <property type="match status" value="1"/>
</dbReference>
<organism evidence="7 8">
    <name type="scientific">Teichococcus rhizosphaerae</name>
    <dbReference type="NCBI Taxonomy" id="1335062"/>
    <lineage>
        <taxon>Bacteria</taxon>
        <taxon>Pseudomonadati</taxon>
        <taxon>Pseudomonadota</taxon>
        <taxon>Alphaproteobacteria</taxon>
        <taxon>Acetobacterales</taxon>
        <taxon>Roseomonadaceae</taxon>
        <taxon>Roseomonas</taxon>
    </lineage>
</organism>
<keyword evidence="8" id="KW-1185">Reference proteome</keyword>
<reference evidence="7 8" key="1">
    <citation type="submission" date="2017-10" db="EMBL/GenBank/DDBJ databases">
        <authorList>
            <person name="Banno H."/>
            <person name="Chua N.-H."/>
        </authorList>
    </citation>
    <scope>NUCLEOTIDE SEQUENCE [LARGE SCALE GENOMIC DNA]</scope>
    <source>
        <strain evidence="7 8">YW11</strain>
    </source>
</reference>
<protein>
    <recommendedName>
        <fullName evidence="6">G domain-containing protein</fullName>
    </recommendedName>
</protein>
<evidence type="ECO:0000256" key="3">
    <source>
        <dbReference type="ARBA" id="ARBA00022989"/>
    </source>
</evidence>
<keyword evidence="4 5" id="KW-0472">Membrane</keyword>
<keyword evidence="2 5" id="KW-0812">Transmembrane</keyword>
<feature type="transmembrane region" description="Helical" evidence="5">
    <location>
        <begin position="465"/>
        <end position="489"/>
    </location>
</feature>
<dbReference type="Pfam" id="PF01926">
    <property type="entry name" value="MMR_HSR1"/>
    <property type="match status" value="1"/>
</dbReference>
<evidence type="ECO:0000313" key="8">
    <source>
        <dbReference type="Proteomes" id="UP000223527"/>
    </source>
</evidence>
<feature type="transmembrane region" description="Helical" evidence="5">
    <location>
        <begin position="438"/>
        <end position="459"/>
    </location>
</feature>
<dbReference type="RefSeq" id="WP_099093963.1">
    <property type="nucleotide sequence ID" value="NZ_PDNU01000003.1"/>
</dbReference>
<dbReference type="InterPro" id="IPR006073">
    <property type="entry name" value="GTP-bd"/>
</dbReference>
<dbReference type="AlphaFoldDB" id="A0A2C7AEY7"/>
<dbReference type="Gene3D" id="3.40.50.300">
    <property type="entry name" value="P-loop containing nucleotide triphosphate hydrolases"/>
    <property type="match status" value="1"/>
</dbReference>
<dbReference type="Pfam" id="PF05128">
    <property type="entry name" value="DUF697"/>
    <property type="match status" value="1"/>
</dbReference>
<feature type="domain" description="G" evidence="6">
    <location>
        <begin position="196"/>
        <end position="316"/>
    </location>
</feature>
<evidence type="ECO:0000256" key="5">
    <source>
        <dbReference type="SAM" id="Phobius"/>
    </source>
</evidence>
<evidence type="ECO:0000313" key="7">
    <source>
        <dbReference type="EMBL" id="PHK96233.1"/>
    </source>
</evidence>
<dbReference type="Proteomes" id="UP000223527">
    <property type="component" value="Unassembled WGS sequence"/>
</dbReference>
<dbReference type="InterPro" id="IPR021147">
    <property type="entry name" value="DUF697"/>
</dbReference>
<name>A0A2C7AEY7_9PROT</name>
<dbReference type="OrthoDB" id="9255830at2"/>
<proteinExistence type="predicted"/>
<comment type="caution">
    <text evidence="7">The sequence shown here is derived from an EMBL/GenBank/DDBJ whole genome shotgun (WGS) entry which is preliminary data.</text>
</comment>
<dbReference type="GO" id="GO:0005525">
    <property type="term" value="F:GTP binding"/>
    <property type="evidence" value="ECO:0007669"/>
    <property type="project" value="InterPro"/>
</dbReference>
<evidence type="ECO:0000256" key="1">
    <source>
        <dbReference type="ARBA" id="ARBA00004141"/>
    </source>
</evidence>